<comment type="caution">
    <text evidence="1">The sequence shown here is derived from an EMBL/GenBank/DDBJ whole genome shotgun (WGS) entry which is preliminary data.</text>
</comment>
<dbReference type="Proteomes" id="UP000297703">
    <property type="component" value="Unassembled WGS sequence"/>
</dbReference>
<accession>A0A4D9EF25</accession>
<gene>
    <name evidence="1" type="ORF">DR999_PMT10063</name>
</gene>
<dbReference type="AlphaFoldDB" id="A0A4D9EF25"/>
<sequence>MKLPFALQLEFNKLRAEVRKIPASSELRWLSVIMVVITLPVKLSGCLQRFKDNRQDTRMRGLAEFICLLSLIEGQLFKLDNCEAVVLSQNTVSKTTMWEI</sequence>
<keyword evidence="2" id="KW-1185">Reference proteome</keyword>
<reference evidence="1 2" key="2">
    <citation type="submission" date="2019-04" db="EMBL/GenBank/DDBJ databases">
        <title>The genome sequence of big-headed turtle.</title>
        <authorList>
            <person name="Gong S."/>
        </authorList>
    </citation>
    <scope>NUCLEOTIDE SEQUENCE [LARGE SCALE GENOMIC DNA]</scope>
    <source>
        <strain evidence="1">DO16091913</strain>
        <tissue evidence="1">Muscle</tissue>
    </source>
</reference>
<evidence type="ECO:0000313" key="2">
    <source>
        <dbReference type="Proteomes" id="UP000297703"/>
    </source>
</evidence>
<reference evidence="1 2" key="1">
    <citation type="submission" date="2019-04" db="EMBL/GenBank/DDBJ databases">
        <title>Draft genome of the big-headed turtle Platysternon megacephalum.</title>
        <authorList>
            <person name="Gong S."/>
        </authorList>
    </citation>
    <scope>NUCLEOTIDE SEQUENCE [LARGE SCALE GENOMIC DNA]</scope>
    <source>
        <strain evidence="1">DO16091913</strain>
        <tissue evidence="1">Muscle</tissue>
    </source>
</reference>
<proteinExistence type="predicted"/>
<dbReference type="EMBL" id="QXTE01000088">
    <property type="protein sequence ID" value="TFK07145.1"/>
    <property type="molecule type" value="Genomic_DNA"/>
</dbReference>
<protein>
    <submittedName>
        <fullName evidence="1">Vacuolar protein sorting-associated protein 8-like protein</fullName>
    </submittedName>
</protein>
<organism evidence="1 2">
    <name type="scientific">Platysternon megacephalum</name>
    <name type="common">big-headed turtle</name>
    <dbReference type="NCBI Taxonomy" id="55544"/>
    <lineage>
        <taxon>Eukaryota</taxon>
        <taxon>Metazoa</taxon>
        <taxon>Chordata</taxon>
        <taxon>Craniata</taxon>
        <taxon>Vertebrata</taxon>
        <taxon>Euteleostomi</taxon>
        <taxon>Archelosauria</taxon>
        <taxon>Testudinata</taxon>
        <taxon>Testudines</taxon>
        <taxon>Cryptodira</taxon>
        <taxon>Durocryptodira</taxon>
        <taxon>Testudinoidea</taxon>
        <taxon>Platysternidae</taxon>
        <taxon>Platysternon</taxon>
    </lineage>
</organism>
<name>A0A4D9EF25_9SAUR</name>
<evidence type="ECO:0000313" key="1">
    <source>
        <dbReference type="EMBL" id="TFK07145.1"/>
    </source>
</evidence>